<organism evidence="2 3">
    <name type="scientific">Solanum commersonii</name>
    <name type="common">Commerson's wild potato</name>
    <name type="synonym">Commerson's nightshade</name>
    <dbReference type="NCBI Taxonomy" id="4109"/>
    <lineage>
        <taxon>Eukaryota</taxon>
        <taxon>Viridiplantae</taxon>
        <taxon>Streptophyta</taxon>
        <taxon>Embryophyta</taxon>
        <taxon>Tracheophyta</taxon>
        <taxon>Spermatophyta</taxon>
        <taxon>Magnoliopsida</taxon>
        <taxon>eudicotyledons</taxon>
        <taxon>Gunneridae</taxon>
        <taxon>Pentapetalae</taxon>
        <taxon>asterids</taxon>
        <taxon>lamiids</taxon>
        <taxon>Solanales</taxon>
        <taxon>Solanaceae</taxon>
        <taxon>Solanoideae</taxon>
        <taxon>Solaneae</taxon>
        <taxon>Solanum</taxon>
    </lineage>
</organism>
<keyword evidence="3" id="KW-1185">Reference proteome</keyword>
<evidence type="ECO:0000256" key="1">
    <source>
        <dbReference type="SAM" id="MobiDB-lite"/>
    </source>
</evidence>
<proteinExistence type="predicted"/>
<feature type="region of interest" description="Disordered" evidence="1">
    <location>
        <begin position="1"/>
        <end position="26"/>
    </location>
</feature>
<accession>A0A9J5YWE4</accession>
<reference evidence="2 3" key="1">
    <citation type="submission" date="2020-09" db="EMBL/GenBank/DDBJ databases">
        <title>De no assembly of potato wild relative species, Solanum commersonii.</title>
        <authorList>
            <person name="Cho K."/>
        </authorList>
    </citation>
    <scope>NUCLEOTIDE SEQUENCE [LARGE SCALE GENOMIC DNA]</scope>
    <source>
        <strain evidence="2">LZ3.2</strain>
        <tissue evidence="2">Leaf</tissue>
    </source>
</reference>
<evidence type="ECO:0000313" key="2">
    <source>
        <dbReference type="EMBL" id="KAG5603396.1"/>
    </source>
</evidence>
<sequence>MIYLHQPASSKAKVEKQQQKRGRKVAHPISQPTLFKALFKEVLQTLLKLVIIREAEAPLGISSSIHGCGRHLSMYGLSKAKTGYVSKNDNPTRSKSDYTPPTEDDLVNVE</sequence>
<dbReference type="Proteomes" id="UP000824120">
    <property type="component" value="Chromosome 6"/>
</dbReference>
<dbReference type="AlphaFoldDB" id="A0A9J5YWE4"/>
<gene>
    <name evidence="2" type="ORF">H5410_034766</name>
</gene>
<protein>
    <submittedName>
        <fullName evidence="2">Uncharacterized protein</fullName>
    </submittedName>
</protein>
<name>A0A9J5YWE4_SOLCO</name>
<comment type="caution">
    <text evidence="2">The sequence shown here is derived from an EMBL/GenBank/DDBJ whole genome shotgun (WGS) entry which is preliminary data.</text>
</comment>
<dbReference type="EMBL" id="JACXVP010000006">
    <property type="protein sequence ID" value="KAG5603396.1"/>
    <property type="molecule type" value="Genomic_DNA"/>
</dbReference>
<evidence type="ECO:0000313" key="3">
    <source>
        <dbReference type="Proteomes" id="UP000824120"/>
    </source>
</evidence>
<dbReference type="OrthoDB" id="1319724at2759"/>
<feature type="region of interest" description="Disordered" evidence="1">
    <location>
        <begin position="82"/>
        <end position="110"/>
    </location>
</feature>